<dbReference type="GO" id="GO:0005975">
    <property type="term" value="P:carbohydrate metabolic process"/>
    <property type="evidence" value="ECO:0007669"/>
    <property type="project" value="InterPro"/>
</dbReference>
<comment type="caution">
    <text evidence="4">The sequence shown here is derived from an EMBL/GenBank/DDBJ whole genome shotgun (WGS) entry which is preliminary data.</text>
</comment>
<dbReference type="InterPro" id="IPR050248">
    <property type="entry name" value="Polysacc_deacetylase_ArnD"/>
</dbReference>
<dbReference type="GO" id="GO:0016810">
    <property type="term" value="F:hydrolase activity, acting on carbon-nitrogen (but not peptide) bonds"/>
    <property type="evidence" value="ECO:0007669"/>
    <property type="project" value="InterPro"/>
</dbReference>
<dbReference type="SUPFAM" id="SSF88713">
    <property type="entry name" value="Glycoside hydrolase/deacetylase"/>
    <property type="match status" value="1"/>
</dbReference>
<evidence type="ECO:0000259" key="3">
    <source>
        <dbReference type="PROSITE" id="PS51677"/>
    </source>
</evidence>
<accession>A0A0F9ABA6</accession>
<feature type="domain" description="NodB homology" evidence="3">
    <location>
        <begin position="38"/>
        <end position="237"/>
    </location>
</feature>
<dbReference type="Pfam" id="PF01522">
    <property type="entry name" value="Polysacc_deac_1"/>
    <property type="match status" value="1"/>
</dbReference>
<sequence>FGTIPLFSGENLVYEQFPSQEEAADFTNFSHGSRIRQREVALVFNAIDNIEGLTPILDSLAEYDFRCTFFINGEVIRRYPDAVREIAESGHEVGSLFYAYFNMTDSRFLVDKDFITSGLGRNEDAYFAATGKELSLFWHAPYYFVNSAIIEASREMNYTYIGRDVDSLDWVTRAAAYTTPDIYLPAAQLIERIMKEKKPGSIIPVQVGMSEEGRDDYLFNNIDILIDNLVKVGYRIVTVSTLVENAR</sequence>
<protein>
    <recommendedName>
        <fullName evidence="3">NodB homology domain-containing protein</fullName>
    </recommendedName>
</protein>
<feature type="non-terminal residue" evidence="4">
    <location>
        <position position="1"/>
    </location>
</feature>
<dbReference type="CDD" id="cd10917">
    <property type="entry name" value="CE4_NodB_like_6s_7s"/>
    <property type="match status" value="1"/>
</dbReference>
<dbReference type="EMBL" id="LAZR01055703">
    <property type="protein sequence ID" value="KKK75784.1"/>
    <property type="molecule type" value="Genomic_DNA"/>
</dbReference>
<keyword evidence="2" id="KW-0378">Hydrolase</keyword>
<name>A0A0F9ABA6_9ZZZZ</name>
<evidence type="ECO:0000313" key="4">
    <source>
        <dbReference type="EMBL" id="KKK75784.1"/>
    </source>
</evidence>
<dbReference type="GO" id="GO:0016020">
    <property type="term" value="C:membrane"/>
    <property type="evidence" value="ECO:0007669"/>
    <property type="project" value="TreeGrafter"/>
</dbReference>
<dbReference type="InterPro" id="IPR011330">
    <property type="entry name" value="Glyco_hydro/deAcase_b/a-brl"/>
</dbReference>
<organism evidence="4">
    <name type="scientific">marine sediment metagenome</name>
    <dbReference type="NCBI Taxonomy" id="412755"/>
    <lineage>
        <taxon>unclassified sequences</taxon>
        <taxon>metagenomes</taxon>
        <taxon>ecological metagenomes</taxon>
    </lineage>
</organism>
<keyword evidence="1" id="KW-0479">Metal-binding</keyword>
<dbReference type="Gene3D" id="3.20.20.370">
    <property type="entry name" value="Glycoside hydrolase/deacetylase"/>
    <property type="match status" value="1"/>
</dbReference>
<dbReference type="PANTHER" id="PTHR10587">
    <property type="entry name" value="GLYCOSYL TRANSFERASE-RELATED"/>
    <property type="match status" value="1"/>
</dbReference>
<dbReference type="PROSITE" id="PS51677">
    <property type="entry name" value="NODB"/>
    <property type="match status" value="1"/>
</dbReference>
<dbReference type="InterPro" id="IPR002509">
    <property type="entry name" value="NODB_dom"/>
</dbReference>
<evidence type="ECO:0000256" key="2">
    <source>
        <dbReference type="ARBA" id="ARBA00022801"/>
    </source>
</evidence>
<evidence type="ECO:0000256" key="1">
    <source>
        <dbReference type="ARBA" id="ARBA00022723"/>
    </source>
</evidence>
<dbReference type="AlphaFoldDB" id="A0A0F9ABA6"/>
<gene>
    <name evidence="4" type="ORF">LCGC14_2870260</name>
</gene>
<proteinExistence type="predicted"/>
<dbReference type="GO" id="GO:0046872">
    <property type="term" value="F:metal ion binding"/>
    <property type="evidence" value="ECO:0007669"/>
    <property type="project" value="UniProtKB-KW"/>
</dbReference>
<reference evidence="4" key="1">
    <citation type="journal article" date="2015" name="Nature">
        <title>Complex archaea that bridge the gap between prokaryotes and eukaryotes.</title>
        <authorList>
            <person name="Spang A."/>
            <person name="Saw J.H."/>
            <person name="Jorgensen S.L."/>
            <person name="Zaremba-Niedzwiedzka K."/>
            <person name="Martijn J."/>
            <person name="Lind A.E."/>
            <person name="van Eijk R."/>
            <person name="Schleper C."/>
            <person name="Guy L."/>
            <person name="Ettema T.J."/>
        </authorList>
    </citation>
    <scope>NUCLEOTIDE SEQUENCE</scope>
</reference>
<dbReference type="PANTHER" id="PTHR10587:SF133">
    <property type="entry name" value="CHITIN DEACETYLASE 1-RELATED"/>
    <property type="match status" value="1"/>
</dbReference>